<dbReference type="PANTHER" id="PTHR23011:SF28">
    <property type="entry name" value="CYCLIC NUCLEOTIDE-BINDING DOMAIN CONTAINING PROTEIN"/>
    <property type="match status" value="1"/>
</dbReference>
<dbReference type="SMART" id="SM00100">
    <property type="entry name" value="cNMP"/>
    <property type="match status" value="5"/>
</dbReference>
<dbReference type="PROSITE" id="PS00888">
    <property type="entry name" value="CNMP_BINDING_1"/>
    <property type="match status" value="1"/>
</dbReference>
<feature type="domain" description="Cyclic nucleotide-binding" evidence="2">
    <location>
        <begin position="599"/>
        <end position="714"/>
    </location>
</feature>
<feature type="compositionally biased region" description="Low complexity" evidence="1">
    <location>
        <begin position="752"/>
        <end position="766"/>
    </location>
</feature>
<reference evidence="3 4" key="1">
    <citation type="submission" date="2018-03" db="EMBL/GenBank/DDBJ databases">
        <authorList>
            <person name="Fogelqvist J."/>
        </authorList>
    </citation>
    <scope>NUCLEOTIDE SEQUENCE [LARGE SCALE GENOMIC DNA]</scope>
</reference>
<dbReference type="Proteomes" id="UP000290189">
    <property type="component" value="Unassembled WGS sequence"/>
</dbReference>
<name>A0A3P3YNK8_PLABS</name>
<feature type="region of interest" description="Disordered" evidence="1">
    <location>
        <begin position="746"/>
        <end position="766"/>
    </location>
</feature>
<sequence length="783" mass="86938">MGALLSKKNNAGESECIPRGSSARSVTSMRGSILRHSQSFDTINTSAEIPFFDQFGPEHAKKMKKLFVRTTFKKGTVIAEQGVENDSLYGLFIIVSGDVRVLAKDPETSRLVSLKVLSKGQWFGVARLPQGVLMPITAEAATDATMLVLPVAALKELEKSNPDMALSITAGNKTVSLSTIPFFEGIDIPTLHQMASLFEYRKYKANRYLYRQGDPANGIYIVVSGTVAMVATRQDGTETLLSLISKPEYFGELALFTADPMDVQNNPGRRTVSIRTMCETELLYLSSQDFAKFITVAPHVVHSEAFKGSLQKRTAESLKAIPFFSDYETKQVGPLMKFDEDALSILGELFEYVHYPDKYCVFTQGSTGDAFYLIVAGSVEVTSVSAHDTIATLATLTEGDWFGEISLIMDTKRTATVTTLEPSVFLKLTKERFQKVMAIAPHLARRIRQRLHMRTSEWLKNLPFFSGIKENKPWSKLGLLGSQFKFRECVTGEVVCQQGQRDDRTFYLIVLGKVRVTILDDGKPVELDTLGECQWFGEIALLNDTPRTATVTCVEPTLLCYLTLACFEKFMDIAPELRQTMSCLVAQRTSNTLRSTFPLFKNIKENRPWSKLAVLASLMTYQNVDHDVDIIRQGDPGRSLYFILKGGVIITIKHPEKGFEIVLDTLTEGDLFGEVALLKNVDRGATESVCTATVRSIDDCTLLVLSLECFRNFLSMSRELLPEIENLAKVREERVLNALKSTTVPSGHQLQKTDSSATADSSHTTTKAASIADDDILSKPDHI</sequence>
<keyword evidence="3" id="KW-0496">Mitochondrion</keyword>
<dbReference type="CDD" id="cd00038">
    <property type="entry name" value="CAP_ED"/>
    <property type="match status" value="5"/>
</dbReference>
<dbReference type="AlphaFoldDB" id="A0A3P3YNK8"/>
<geneLocation type="mitochondrion" evidence="3"/>
<evidence type="ECO:0000313" key="3">
    <source>
        <dbReference type="EMBL" id="SPR01807.1"/>
    </source>
</evidence>
<dbReference type="PROSITE" id="PS50042">
    <property type="entry name" value="CNMP_BINDING_3"/>
    <property type="match status" value="5"/>
</dbReference>
<feature type="region of interest" description="Disordered" evidence="1">
    <location>
        <begin position="1"/>
        <end position="23"/>
    </location>
</feature>
<dbReference type="SUPFAM" id="SSF51206">
    <property type="entry name" value="cAMP-binding domain-like"/>
    <property type="match status" value="5"/>
</dbReference>
<dbReference type="EMBL" id="OVEO01000019">
    <property type="protein sequence ID" value="SPR01807.1"/>
    <property type="molecule type" value="Genomic_DNA"/>
</dbReference>
<dbReference type="Pfam" id="PF00027">
    <property type="entry name" value="cNMP_binding"/>
    <property type="match status" value="5"/>
</dbReference>
<dbReference type="PROSITE" id="PS00889">
    <property type="entry name" value="CNMP_BINDING_2"/>
    <property type="match status" value="2"/>
</dbReference>
<dbReference type="PANTHER" id="PTHR23011">
    <property type="entry name" value="CYCLIC NUCLEOTIDE-BINDING DOMAIN CONTAINING PROTEIN"/>
    <property type="match status" value="1"/>
</dbReference>
<dbReference type="InterPro" id="IPR018488">
    <property type="entry name" value="cNMP-bd_CS"/>
</dbReference>
<feature type="domain" description="Cyclic nucleotide-binding" evidence="2">
    <location>
        <begin position="182"/>
        <end position="294"/>
    </location>
</feature>
<proteinExistence type="predicted"/>
<dbReference type="Gene3D" id="2.60.120.10">
    <property type="entry name" value="Jelly Rolls"/>
    <property type="match status" value="5"/>
</dbReference>
<evidence type="ECO:0000259" key="2">
    <source>
        <dbReference type="PROSITE" id="PS50042"/>
    </source>
</evidence>
<gene>
    <name evidence="3" type="ORF">PLBR_LOCUS9022</name>
</gene>
<feature type="domain" description="Cyclic nucleotide-binding" evidence="2">
    <location>
        <begin position="334"/>
        <end position="454"/>
    </location>
</feature>
<accession>A0A3P3YNK8</accession>
<dbReference type="InterPro" id="IPR018490">
    <property type="entry name" value="cNMP-bd_dom_sf"/>
</dbReference>
<feature type="domain" description="Cyclic nucleotide-binding" evidence="2">
    <location>
        <begin position="505"/>
        <end position="588"/>
    </location>
</feature>
<dbReference type="InterPro" id="IPR000595">
    <property type="entry name" value="cNMP-bd_dom"/>
</dbReference>
<organism evidence="3 4">
    <name type="scientific">Plasmodiophora brassicae</name>
    <name type="common">Clubroot disease agent</name>
    <dbReference type="NCBI Taxonomy" id="37360"/>
    <lineage>
        <taxon>Eukaryota</taxon>
        <taxon>Sar</taxon>
        <taxon>Rhizaria</taxon>
        <taxon>Endomyxa</taxon>
        <taxon>Phytomyxea</taxon>
        <taxon>Plasmodiophorida</taxon>
        <taxon>Plasmodiophoridae</taxon>
        <taxon>Plasmodiophora</taxon>
    </lineage>
</organism>
<evidence type="ECO:0000256" key="1">
    <source>
        <dbReference type="SAM" id="MobiDB-lite"/>
    </source>
</evidence>
<evidence type="ECO:0000313" key="4">
    <source>
        <dbReference type="Proteomes" id="UP000290189"/>
    </source>
</evidence>
<feature type="domain" description="Cyclic nucleotide-binding" evidence="2">
    <location>
        <begin position="51"/>
        <end position="157"/>
    </location>
</feature>
<dbReference type="InterPro" id="IPR014710">
    <property type="entry name" value="RmlC-like_jellyroll"/>
</dbReference>
<protein>
    <recommendedName>
        <fullName evidence="2">Cyclic nucleotide-binding domain-containing protein</fullName>
    </recommendedName>
</protein>